<comment type="subcellular location">
    <subcellularLocation>
        <location evidence="1">Cell outer membrane</location>
    </subcellularLocation>
</comment>
<proteinExistence type="inferred from homology"/>
<dbReference type="GO" id="GO:0009279">
    <property type="term" value="C:cell outer membrane"/>
    <property type="evidence" value="ECO:0007669"/>
    <property type="project" value="UniProtKB-SubCell"/>
</dbReference>
<sequence length="245" mass="26021">MKTKLPFLLLLAPCAALADLASLPAVRSGAGANISQSPFVDGDTRTNADVLSRDQDGFDLAGATLAVSKTDARQFYVGAGVDDWDYKRGDSPQLRDMHALDRAINLRLGGAWKLPSGVVNAEVGKDVAAHKGAQAHLRYTLNSIAPAQGSLSARPYLEGQWLSSDMTDYYVGVDADEAKAGRPAYQAGDALALKAGIRLEQPLGARWTLVGDVNATGYGSEITDSPIVENSTVWGGQVGLTYKWR</sequence>
<dbReference type="PANTHER" id="PTHR38776">
    <property type="entry name" value="MLTA-INTERACTING PROTEIN-RELATED"/>
    <property type="match status" value="1"/>
</dbReference>
<dbReference type="PANTHER" id="PTHR38776:SF1">
    <property type="entry name" value="MLTA-INTERACTING PROTEIN-RELATED"/>
    <property type="match status" value="1"/>
</dbReference>
<dbReference type="EMBL" id="CP059265">
    <property type="protein sequence ID" value="QLQ33695.1"/>
    <property type="molecule type" value="Genomic_DNA"/>
</dbReference>
<keyword evidence="3 6" id="KW-0732">Signal</keyword>
<dbReference type="Proteomes" id="UP000510621">
    <property type="component" value="Chromosome"/>
</dbReference>
<evidence type="ECO:0000313" key="8">
    <source>
        <dbReference type="Proteomes" id="UP000510621"/>
    </source>
</evidence>
<reference evidence="7" key="1">
    <citation type="submission" date="2020-06" db="EMBL/GenBank/DDBJ databases">
        <title>Analysis procedures for assessing recovery of high quality, complete, closed genomes from Nanopore long read metagenome sequencing.</title>
        <authorList>
            <person name="Bessarab I."/>
            <person name="Arumugam K."/>
            <person name="Haryono M."/>
            <person name="Liu X."/>
            <person name="Roy S."/>
            <person name="Zuniga-Montanez R.E."/>
            <person name="Qiu G."/>
            <person name="Drautz-Moses D.I."/>
            <person name="Law Y.Y."/>
            <person name="Wuertz S."/>
            <person name="Lauro F.M."/>
            <person name="Huson D.H."/>
            <person name="Williams R.B."/>
        </authorList>
    </citation>
    <scope>NUCLEOTIDE SEQUENCE [LARGE SCALE GENOMIC DNA]</scope>
    <source>
        <strain evidence="7">SSD2</strain>
    </source>
</reference>
<evidence type="ECO:0000256" key="6">
    <source>
        <dbReference type="SAM" id="SignalP"/>
    </source>
</evidence>
<accession>A0A7L6AX94</accession>
<evidence type="ECO:0000313" key="7">
    <source>
        <dbReference type="EMBL" id="QLQ33695.1"/>
    </source>
</evidence>
<keyword evidence="8" id="KW-1185">Reference proteome</keyword>
<evidence type="ECO:0000256" key="3">
    <source>
        <dbReference type="ARBA" id="ARBA00022729"/>
    </source>
</evidence>
<dbReference type="Pfam" id="PF06629">
    <property type="entry name" value="MipA"/>
    <property type="match status" value="1"/>
</dbReference>
<name>A0A7L6AX94_9GAMM</name>
<feature type="chain" id="PRO_5029534295" evidence="6">
    <location>
        <begin position="19"/>
        <end position="245"/>
    </location>
</feature>
<dbReference type="AlphaFoldDB" id="A0A7L6AX94"/>
<organism evidence="7 8">
    <name type="scientific">Candidatus Thiothrix singaporensis</name>
    <dbReference type="NCBI Taxonomy" id="2799669"/>
    <lineage>
        <taxon>Bacteria</taxon>
        <taxon>Pseudomonadati</taxon>
        <taxon>Pseudomonadota</taxon>
        <taxon>Gammaproteobacteria</taxon>
        <taxon>Thiotrichales</taxon>
        <taxon>Thiotrichaceae</taxon>
        <taxon>Thiothrix</taxon>
    </lineage>
</organism>
<gene>
    <name evidence="7" type="ORF">HZT40_21125</name>
</gene>
<keyword evidence="4" id="KW-0472">Membrane</keyword>
<comment type="similarity">
    <text evidence="2">Belongs to the MipA/OmpV family.</text>
</comment>
<keyword evidence="5" id="KW-0998">Cell outer membrane</keyword>
<feature type="signal peptide" evidence="6">
    <location>
        <begin position="1"/>
        <end position="18"/>
    </location>
</feature>
<protein>
    <submittedName>
        <fullName evidence="7">MipA/OmpV family protein</fullName>
    </submittedName>
</protein>
<evidence type="ECO:0000256" key="4">
    <source>
        <dbReference type="ARBA" id="ARBA00023136"/>
    </source>
</evidence>
<evidence type="ECO:0000256" key="2">
    <source>
        <dbReference type="ARBA" id="ARBA00005722"/>
    </source>
</evidence>
<dbReference type="InterPro" id="IPR010583">
    <property type="entry name" value="MipA"/>
</dbReference>
<dbReference type="KEGG" id="this:HZT40_21125"/>
<evidence type="ECO:0000256" key="5">
    <source>
        <dbReference type="ARBA" id="ARBA00023237"/>
    </source>
</evidence>
<evidence type="ECO:0000256" key="1">
    <source>
        <dbReference type="ARBA" id="ARBA00004442"/>
    </source>
</evidence>